<comment type="caution">
    <text evidence="1">The sequence shown here is derived from an EMBL/GenBank/DDBJ whole genome shotgun (WGS) entry which is preliminary data.</text>
</comment>
<gene>
    <name evidence="1" type="ORF">VXS00_17950</name>
</gene>
<dbReference type="EMBL" id="JAYXUD010000024">
    <property type="protein sequence ID" value="MEC6900527.1"/>
    <property type="molecule type" value="Genomic_DNA"/>
</dbReference>
<accession>A0ABU6LLT1</accession>
<proteinExistence type="predicted"/>
<evidence type="ECO:0000313" key="2">
    <source>
        <dbReference type="Proteomes" id="UP001339429"/>
    </source>
</evidence>
<name>A0ABU6LLT1_9GAMM</name>
<reference evidence="1 2" key="1">
    <citation type="submission" date="2024-01" db="EMBL/GenBank/DDBJ databases">
        <title>Active colonisers of the gastrointestinal tract of Atlantic salmon farmed in a warm water region.</title>
        <authorList>
            <person name="Bowman J.P."/>
        </authorList>
    </citation>
    <scope>NUCLEOTIDE SEQUENCE [LARGE SCALE GENOMIC DNA]</scope>
    <source>
        <strain evidence="1 2">S4MW1</strain>
    </source>
</reference>
<protein>
    <submittedName>
        <fullName evidence="1">Uncharacterized protein</fullName>
    </submittedName>
</protein>
<dbReference type="Proteomes" id="UP001339429">
    <property type="component" value="Unassembled WGS sequence"/>
</dbReference>
<organism evidence="1 2">
    <name type="scientific">Photobacterium piscicola</name>
    <dbReference type="NCBI Taxonomy" id="1378299"/>
    <lineage>
        <taxon>Bacteria</taxon>
        <taxon>Pseudomonadati</taxon>
        <taxon>Pseudomonadota</taxon>
        <taxon>Gammaproteobacteria</taxon>
        <taxon>Vibrionales</taxon>
        <taxon>Vibrionaceae</taxon>
        <taxon>Photobacterium</taxon>
    </lineage>
</organism>
<dbReference type="RefSeq" id="WP_327780202.1">
    <property type="nucleotide sequence ID" value="NZ_JAYXUD010000024.1"/>
</dbReference>
<evidence type="ECO:0000313" key="1">
    <source>
        <dbReference type="EMBL" id="MEC6900527.1"/>
    </source>
</evidence>
<sequence length="77" mass="8680">KSLHPCHIKESLDSNVGAFLRLHYCSRLGVAVTGRAADSPYRKSARVVKFESLHPCYIQESLDSNVRIFYVCIIVVD</sequence>
<keyword evidence="2" id="KW-1185">Reference proteome</keyword>
<feature type="non-terminal residue" evidence="1">
    <location>
        <position position="1"/>
    </location>
</feature>